<protein>
    <submittedName>
        <fullName evidence="5">Transcriptional regulator, AraC family</fullName>
    </submittedName>
</protein>
<gene>
    <name evidence="5" type="ordered locus">Sgly_2800</name>
</gene>
<dbReference type="GO" id="GO:0043565">
    <property type="term" value="F:sequence-specific DNA binding"/>
    <property type="evidence" value="ECO:0007669"/>
    <property type="project" value="InterPro"/>
</dbReference>
<reference evidence="5 6" key="1">
    <citation type="journal article" date="2011" name="Stand. Genomic Sci.">
        <title>Complete genome sequence of Syntrophobotulus glycolicus type strain (FlGlyR).</title>
        <authorList>
            <person name="Han C."/>
            <person name="Mwirichia R."/>
            <person name="Chertkov O."/>
            <person name="Held B."/>
            <person name="Lapidus A."/>
            <person name="Nolan M."/>
            <person name="Lucas S."/>
            <person name="Hammon N."/>
            <person name="Deshpande S."/>
            <person name="Cheng J.F."/>
            <person name="Tapia R."/>
            <person name="Goodwin L."/>
            <person name="Pitluck S."/>
            <person name="Huntemann M."/>
            <person name="Liolios K."/>
            <person name="Ivanova N."/>
            <person name="Pagani I."/>
            <person name="Mavromatis K."/>
            <person name="Ovchinikova G."/>
            <person name="Pati A."/>
            <person name="Chen A."/>
            <person name="Palaniappan K."/>
            <person name="Land M."/>
            <person name="Hauser L."/>
            <person name="Brambilla E.M."/>
            <person name="Rohde M."/>
            <person name="Spring S."/>
            <person name="Sikorski J."/>
            <person name="Goker M."/>
            <person name="Woyke T."/>
            <person name="Bristow J."/>
            <person name="Eisen J.A."/>
            <person name="Markowitz V."/>
            <person name="Hugenholtz P."/>
            <person name="Kyrpides N.C."/>
            <person name="Klenk H.P."/>
            <person name="Detter J.C."/>
        </authorList>
    </citation>
    <scope>NUCLEOTIDE SEQUENCE [LARGE SCALE GENOMIC DNA]</scope>
    <source>
        <strain evidence="6">DSM 8271 / FlGlyR</strain>
    </source>
</reference>
<evidence type="ECO:0000256" key="2">
    <source>
        <dbReference type="ARBA" id="ARBA00023125"/>
    </source>
</evidence>
<dbReference type="OrthoDB" id="9782503at2"/>
<dbReference type="RefSeq" id="WP_013625891.1">
    <property type="nucleotide sequence ID" value="NC_015172.1"/>
</dbReference>
<evidence type="ECO:0000256" key="3">
    <source>
        <dbReference type="ARBA" id="ARBA00023163"/>
    </source>
</evidence>
<dbReference type="Gene3D" id="1.10.10.60">
    <property type="entry name" value="Homeodomain-like"/>
    <property type="match status" value="2"/>
</dbReference>
<dbReference type="InterPro" id="IPR018060">
    <property type="entry name" value="HTH_AraC"/>
</dbReference>
<dbReference type="STRING" id="645991.Sgly_2800"/>
<evidence type="ECO:0000256" key="1">
    <source>
        <dbReference type="ARBA" id="ARBA00023015"/>
    </source>
</evidence>
<dbReference type="PANTHER" id="PTHR47893">
    <property type="entry name" value="REGULATORY PROTEIN PCHR"/>
    <property type="match status" value="1"/>
</dbReference>
<organism evidence="5 6">
    <name type="scientific">Syntrophobotulus glycolicus (strain DSM 8271 / FlGlyR)</name>
    <dbReference type="NCBI Taxonomy" id="645991"/>
    <lineage>
        <taxon>Bacteria</taxon>
        <taxon>Bacillati</taxon>
        <taxon>Bacillota</taxon>
        <taxon>Clostridia</taxon>
        <taxon>Eubacteriales</taxon>
        <taxon>Desulfitobacteriaceae</taxon>
        <taxon>Syntrophobotulus</taxon>
    </lineage>
</organism>
<name>F0SYF9_SYNGF</name>
<sequence>MQSVNKEIKSDQSPVNLYSELLPASRYICEAFSKVTQVAARKYEFSIPDKIGCGGFRQISTRKNMIISEFRMCFKYNMDVLGTTNPANIDLCFCLEEGMTWESKEERKQLQINKGETFISNNRHGLEHTCYHQDCQFNFIGIKIPIFRFREIVREYADASDEVAIEKSVGHFAKHRITPSVRVILQQILSCPYQNTMLEMYIEGKLLELLSVYFSEVIMQRGQKTDFIELSRTDRESLLKAKEILDKNIFNPPSCANLARMVYLSESKLVRGFKVFLGTTVHRYVIEKRLETALFLFENGEERIGSVAGLVGYGNMSHFSKAFKKKYGINPSEYVKSTVK</sequence>
<reference evidence="6" key="2">
    <citation type="submission" date="2011-02" db="EMBL/GenBank/DDBJ databases">
        <title>The complete genome of Syntrophobotulus glycolicus DSM 8271.</title>
        <authorList>
            <person name="Lucas S."/>
            <person name="Copeland A."/>
            <person name="Lapidus A."/>
            <person name="Bruce D."/>
            <person name="Goodwin L."/>
            <person name="Pitluck S."/>
            <person name="Kyrpides N."/>
            <person name="Mavromatis K."/>
            <person name="Pagani I."/>
            <person name="Ivanova N."/>
            <person name="Mikhailova N."/>
            <person name="Chertkov O."/>
            <person name="Held B."/>
            <person name="Detter J.C."/>
            <person name="Tapia R."/>
            <person name="Han C."/>
            <person name="Land M."/>
            <person name="Hauser L."/>
            <person name="Markowitz V."/>
            <person name="Cheng J.-F."/>
            <person name="Hugenholtz P."/>
            <person name="Woyke T."/>
            <person name="Wu D."/>
            <person name="Spring S."/>
            <person name="Schroeder M."/>
            <person name="Brambilla E."/>
            <person name="Klenk H.-P."/>
            <person name="Eisen J.A."/>
        </authorList>
    </citation>
    <scope>NUCLEOTIDE SEQUENCE [LARGE SCALE GENOMIC DNA]</scope>
    <source>
        <strain evidence="6">DSM 8271 / FlGlyR</strain>
    </source>
</reference>
<feature type="domain" description="HTH araC/xylS-type" evidence="4">
    <location>
        <begin position="239"/>
        <end position="337"/>
    </location>
</feature>
<keyword evidence="1" id="KW-0805">Transcription regulation</keyword>
<dbReference type="Pfam" id="PF12833">
    <property type="entry name" value="HTH_18"/>
    <property type="match status" value="1"/>
</dbReference>
<dbReference type="InterPro" id="IPR020449">
    <property type="entry name" value="Tscrpt_reg_AraC-type_HTH"/>
</dbReference>
<dbReference type="HOGENOM" id="CLU_052345_4_3_9"/>
<dbReference type="PANTHER" id="PTHR47893:SF1">
    <property type="entry name" value="REGULATORY PROTEIN PCHR"/>
    <property type="match status" value="1"/>
</dbReference>
<evidence type="ECO:0000313" key="5">
    <source>
        <dbReference type="EMBL" id="ADY57071.1"/>
    </source>
</evidence>
<dbReference type="KEGG" id="sgy:Sgly_2800"/>
<proteinExistence type="predicted"/>
<keyword evidence="6" id="KW-1185">Reference proteome</keyword>
<accession>F0SYF9</accession>
<keyword evidence="2" id="KW-0238">DNA-binding</keyword>
<dbReference type="SUPFAM" id="SSF46689">
    <property type="entry name" value="Homeodomain-like"/>
    <property type="match status" value="2"/>
</dbReference>
<dbReference type="AlphaFoldDB" id="F0SYF9"/>
<dbReference type="Proteomes" id="UP000007488">
    <property type="component" value="Chromosome"/>
</dbReference>
<dbReference type="eggNOG" id="COG2207">
    <property type="taxonomic scope" value="Bacteria"/>
</dbReference>
<keyword evidence="3" id="KW-0804">Transcription</keyword>
<dbReference type="SMART" id="SM00342">
    <property type="entry name" value="HTH_ARAC"/>
    <property type="match status" value="1"/>
</dbReference>
<evidence type="ECO:0000313" key="6">
    <source>
        <dbReference type="Proteomes" id="UP000007488"/>
    </source>
</evidence>
<dbReference type="GO" id="GO:0003700">
    <property type="term" value="F:DNA-binding transcription factor activity"/>
    <property type="evidence" value="ECO:0007669"/>
    <property type="project" value="InterPro"/>
</dbReference>
<evidence type="ECO:0000259" key="4">
    <source>
        <dbReference type="PROSITE" id="PS01124"/>
    </source>
</evidence>
<dbReference type="PROSITE" id="PS01124">
    <property type="entry name" value="HTH_ARAC_FAMILY_2"/>
    <property type="match status" value="1"/>
</dbReference>
<dbReference type="EMBL" id="CP002547">
    <property type="protein sequence ID" value="ADY57071.1"/>
    <property type="molecule type" value="Genomic_DNA"/>
</dbReference>
<dbReference type="InterPro" id="IPR009057">
    <property type="entry name" value="Homeodomain-like_sf"/>
</dbReference>
<dbReference type="InterPro" id="IPR053142">
    <property type="entry name" value="PchR_regulatory_protein"/>
</dbReference>
<dbReference type="PRINTS" id="PR00032">
    <property type="entry name" value="HTHARAC"/>
</dbReference>